<accession>A0A4U8UWK5</accession>
<dbReference type="EMBL" id="AZBU02000001">
    <property type="protein sequence ID" value="TMS37842.1"/>
    <property type="molecule type" value="Genomic_DNA"/>
</dbReference>
<organism evidence="1 2">
    <name type="scientific">Steinernema carpocapsae</name>
    <name type="common">Entomopathogenic nematode</name>
    <dbReference type="NCBI Taxonomy" id="34508"/>
    <lineage>
        <taxon>Eukaryota</taxon>
        <taxon>Metazoa</taxon>
        <taxon>Ecdysozoa</taxon>
        <taxon>Nematoda</taxon>
        <taxon>Chromadorea</taxon>
        <taxon>Rhabditida</taxon>
        <taxon>Tylenchina</taxon>
        <taxon>Panagrolaimomorpha</taxon>
        <taxon>Strongyloidoidea</taxon>
        <taxon>Steinernematidae</taxon>
        <taxon>Steinernema</taxon>
    </lineage>
</organism>
<keyword evidence="2" id="KW-1185">Reference proteome</keyword>
<proteinExistence type="predicted"/>
<evidence type="ECO:0000313" key="1">
    <source>
        <dbReference type="EMBL" id="TMS37842.1"/>
    </source>
</evidence>
<gene>
    <name evidence="1" type="ORF">L596_004689</name>
</gene>
<comment type="caution">
    <text evidence="1">The sequence shown here is derived from an EMBL/GenBank/DDBJ whole genome shotgun (WGS) entry which is preliminary data.</text>
</comment>
<reference evidence="1 2" key="2">
    <citation type="journal article" date="2019" name="G3 (Bethesda)">
        <title>Hybrid Assembly of the Genome of the Entomopathogenic Nematode Steinernema carpocapsae Identifies the X-Chromosome.</title>
        <authorList>
            <person name="Serra L."/>
            <person name="Macchietto M."/>
            <person name="Macias-Munoz A."/>
            <person name="McGill C.J."/>
            <person name="Rodriguez I.M."/>
            <person name="Rodriguez B."/>
            <person name="Murad R."/>
            <person name="Mortazavi A."/>
        </authorList>
    </citation>
    <scope>NUCLEOTIDE SEQUENCE [LARGE SCALE GENOMIC DNA]</scope>
    <source>
        <strain evidence="1 2">ALL</strain>
    </source>
</reference>
<protein>
    <submittedName>
        <fullName evidence="1">Uncharacterized protein</fullName>
    </submittedName>
</protein>
<dbReference type="Proteomes" id="UP000298663">
    <property type="component" value="Unassembled WGS sequence"/>
</dbReference>
<evidence type="ECO:0000313" key="2">
    <source>
        <dbReference type="Proteomes" id="UP000298663"/>
    </source>
</evidence>
<dbReference type="AlphaFoldDB" id="A0A4U8UWK5"/>
<reference evidence="1 2" key="1">
    <citation type="journal article" date="2015" name="Genome Biol.">
        <title>Comparative genomics of Steinernema reveals deeply conserved gene regulatory networks.</title>
        <authorList>
            <person name="Dillman A.R."/>
            <person name="Macchietto M."/>
            <person name="Porter C.F."/>
            <person name="Rogers A."/>
            <person name="Williams B."/>
            <person name="Antoshechkin I."/>
            <person name="Lee M.M."/>
            <person name="Goodwin Z."/>
            <person name="Lu X."/>
            <person name="Lewis E.E."/>
            <person name="Goodrich-Blair H."/>
            <person name="Stock S.P."/>
            <person name="Adams B.J."/>
            <person name="Sternberg P.W."/>
            <person name="Mortazavi A."/>
        </authorList>
    </citation>
    <scope>NUCLEOTIDE SEQUENCE [LARGE SCALE GENOMIC DNA]</scope>
    <source>
        <strain evidence="1 2">ALL</strain>
    </source>
</reference>
<name>A0A4U8UWK5_STECR</name>
<sequence>MFSDKSVPRFDAPLSASFLTLAKVSFICGRVGCQKDRSEVVVGNSVGAYTGCSKSSGTPFARSICSECGLR</sequence>